<gene>
    <name evidence="1" type="ORF">SAMN05421679_101167</name>
</gene>
<proteinExistence type="predicted"/>
<evidence type="ECO:0000313" key="2">
    <source>
        <dbReference type="Proteomes" id="UP001158050"/>
    </source>
</evidence>
<protein>
    <recommendedName>
        <fullName evidence="3">DUF4286 family protein</fullName>
    </recommendedName>
</protein>
<dbReference type="RefSeq" id="WP_283415114.1">
    <property type="nucleotide sequence ID" value="NZ_FXUO01000001.1"/>
</dbReference>
<name>A0ABY1QX62_9FLAO</name>
<reference evidence="1 2" key="1">
    <citation type="submission" date="2017-05" db="EMBL/GenBank/DDBJ databases">
        <authorList>
            <person name="Varghese N."/>
            <person name="Submissions S."/>
        </authorList>
    </citation>
    <scope>NUCLEOTIDE SEQUENCE [LARGE SCALE GENOMIC DNA]</scope>
    <source>
        <strain evidence="1 2">DSM 18015</strain>
    </source>
</reference>
<organism evidence="1 2">
    <name type="scientific">Epilithonimonas pallida</name>
    <dbReference type="NCBI Taxonomy" id="373671"/>
    <lineage>
        <taxon>Bacteria</taxon>
        <taxon>Pseudomonadati</taxon>
        <taxon>Bacteroidota</taxon>
        <taxon>Flavobacteriia</taxon>
        <taxon>Flavobacteriales</taxon>
        <taxon>Weeksellaceae</taxon>
        <taxon>Chryseobacterium group</taxon>
        <taxon>Epilithonimonas</taxon>
    </lineage>
</organism>
<sequence>MSILSITFHTTENKIQEWDLYLENELHQMVENLMDVDRYILSEVYSEMLNEGKNTNLFLWFDNDELRNQFMESELVNIEERIAQEFGEEVMVFPTFLNPKKKRF</sequence>
<dbReference type="EMBL" id="FXUO01000001">
    <property type="protein sequence ID" value="SMP86521.1"/>
    <property type="molecule type" value="Genomic_DNA"/>
</dbReference>
<dbReference type="Proteomes" id="UP001158050">
    <property type="component" value="Unassembled WGS sequence"/>
</dbReference>
<dbReference type="Pfam" id="PF14114">
    <property type="entry name" value="DUF4286"/>
    <property type="match status" value="1"/>
</dbReference>
<comment type="caution">
    <text evidence="1">The sequence shown here is derived from an EMBL/GenBank/DDBJ whole genome shotgun (WGS) entry which is preliminary data.</text>
</comment>
<evidence type="ECO:0008006" key="3">
    <source>
        <dbReference type="Google" id="ProtNLM"/>
    </source>
</evidence>
<accession>A0ABY1QX62</accession>
<evidence type="ECO:0000313" key="1">
    <source>
        <dbReference type="EMBL" id="SMP86521.1"/>
    </source>
</evidence>
<dbReference type="InterPro" id="IPR025563">
    <property type="entry name" value="DUF4286"/>
</dbReference>
<keyword evidence="2" id="KW-1185">Reference proteome</keyword>